<dbReference type="EMBL" id="RJSF01000047">
    <property type="protein sequence ID" value="RNM11897.1"/>
    <property type="molecule type" value="Genomic_DNA"/>
</dbReference>
<gene>
    <name evidence="2" type="ORF">EFL26_21065</name>
</gene>
<evidence type="ECO:0000256" key="1">
    <source>
        <dbReference type="SAM" id="SignalP"/>
    </source>
</evidence>
<feature type="signal peptide" evidence="1">
    <location>
        <begin position="1"/>
        <end position="22"/>
    </location>
</feature>
<keyword evidence="3" id="KW-1185">Reference proteome</keyword>
<accession>A0A3N0GHH5</accession>
<evidence type="ECO:0000313" key="3">
    <source>
        <dbReference type="Proteomes" id="UP000279994"/>
    </source>
</evidence>
<proteinExistence type="predicted"/>
<sequence length="169" mass="17543">MIAGALALAAGTAAVPGVSAHADSPAANTTVAEARRATAKYHDVGVAVADGYVPVTACVQLPGVGGMGIHYLNRALAADPAIVADRPEELLYAPDDDGRLHLVAVEYFRADADQDLSTDGDRPALAGIPFDGPMAGHAPGMPIHYDLHVWAWRANPAGTFAEWNPDVHC</sequence>
<organism evidence="2 3">
    <name type="scientific">Nocardioides pocheonensis</name>
    <dbReference type="NCBI Taxonomy" id="661485"/>
    <lineage>
        <taxon>Bacteria</taxon>
        <taxon>Bacillati</taxon>
        <taxon>Actinomycetota</taxon>
        <taxon>Actinomycetes</taxon>
        <taxon>Propionibacteriales</taxon>
        <taxon>Nocardioidaceae</taxon>
        <taxon>Nocardioides</taxon>
    </lineage>
</organism>
<dbReference type="AlphaFoldDB" id="A0A3N0GHH5"/>
<comment type="caution">
    <text evidence="2">The sequence shown here is derived from an EMBL/GenBank/DDBJ whole genome shotgun (WGS) entry which is preliminary data.</text>
</comment>
<feature type="chain" id="PRO_5018002461" evidence="1">
    <location>
        <begin position="23"/>
        <end position="169"/>
    </location>
</feature>
<dbReference type="Proteomes" id="UP000279994">
    <property type="component" value="Unassembled WGS sequence"/>
</dbReference>
<protein>
    <submittedName>
        <fullName evidence="2">Uncharacterized protein</fullName>
    </submittedName>
</protein>
<reference evidence="2 3" key="1">
    <citation type="submission" date="2018-11" db="EMBL/GenBank/DDBJ databases">
        <authorList>
            <person name="Li F."/>
        </authorList>
    </citation>
    <scope>NUCLEOTIDE SEQUENCE [LARGE SCALE GENOMIC DNA]</scope>
    <source>
        <strain evidence="2 3">Gsoil 818</strain>
    </source>
</reference>
<keyword evidence="1" id="KW-0732">Signal</keyword>
<name>A0A3N0GHH5_9ACTN</name>
<dbReference type="OrthoDB" id="2449873at2"/>
<evidence type="ECO:0000313" key="2">
    <source>
        <dbReference type="EMBL" id="RNM11897.1"/>
    </source>
</evidence>